<evidence type="ECO:0000313" key="9">
    <source>
        <dbReference type="EMBL" id="CAF3899623.1"/>
    </source>
</evidence>
<keyword evidence="4" id="KW-0206">Cytoskeleton</keyword>
<evidence type="ECO:0000256" key="6">
    <source>
        <dbReference type="ARBA" id="ARBA00038411"/>
    </source>
</evidence>
<evidence type="ECO:0000256" key="4">
    <source>
        <dbReference type="ARBA" id="ARBA00023212"/>
    </source>
</evidence>
<keyword evidence="5" id="KW-0966">Cell projection</keyword>
<dbReference type="PANTHER" id="PTHR12968">
    <property type="entry name" value="B9 DOMAIN-CONTAINING"/>
    <property type="match status" value="1"/>
</dbReference>
<dbReference type="Proteomes" id="UP000663874">
    <property type="component" value="Unassembled WGS sequence"/>
</dbReference>
<evidence type="ECO:0000313" key="8">
    <source>
        <dbReference type="EMBL" id="CAF0948882.1"/>
    </source>
</evidence>
<dbReference type="GO" id="GO:0036038">
    <property type="term" value="C:MKS complex"/>
    <property type="evidence" value="ECO:0007669"/>
    <property type="project" value="TreeGrafter"/>
</dbReference>
<proteinExistence type="inferred from homology"/>
<evidence type="ECO:0000256" key="2">
    <source>
        <dbReference type="ARBA" id="ARBA00022490"/>
    </source>
</evidence>
<keyword evidence="2" id="KW-0963">Cytoplasm</keyword>
<evidence type="ECO:0000256" key="1">
    <source>
        <dbReference type="ARBA" id="ARBA00004120"/>
    </source>
</evidence>
<evidence type="ECO:0000256" key="5">
    <source>
        <dbReference type="ARBA" id="ARBA00023273"/>
    </source>
</evidence>
<comment type="subcellular location">
    <subcellularLocation>
        <location evidence="1">Cytoplasm</location>
        <location evidence="1">Cytoskeleton</location>
        <location evidence="1">Cilium basal body</location>
    </subcellularLocation>
</comment>
<sequence>MNTKPTSFLVFINGAIEHAEVNDFDDLYLRFSYVIGKDWKICSGLEEGTTQIAHKSVQIGSKIVFNFPLEATFRSTNPFGWPQLVISGYGLDVFGNDIVRGYGTTHIPISPGRHRIRIPLFVPRSSSKFQQLLAWFFGRRPEFIDPKVIAFNAGREMTRVRSHGYIQVVFNVVTKDIEELGYRIESKHPSHTSQQQFDNNETPYKKVDTCTSDIDQYTQTFQPDETACWSADKTSNSLPSSSQASSLSLLSISSPPSLSIQTSLPSSALLVA</sequence>
<organism evidence="8 10">
    <name type="scientific">Rotaria sordida</name>
    <dbReference type="NCBI Taxonomy" id="392033"/>
    <lineage>
        <taxon>Eukaryota</taxon>
        <taxon>Metazoa</taxon>
        <taxon>Spiralia</taxon>
        <taxon>Gnathifera</taxon>
        <taxon>Rotifera</taxon>
        <taxon>Eurotatoria</taxon>
        <taxon>Bdelloidea</taxon>
        <taxon>Philodinida</taxon>
        <taxon>Philodinidae</taxon>
        <taxon>Rotaria</taxon>
    </lineage>
</organism>
<comment type="caution">
    <text evidence="8">The sequence shown here is derived from an EMBL/GenBank/DDBJ whole genome shotgun (WGS) entry which is preliminary data.</text>
</comment>
<dbReference type="InterPro" id="IPR010796">
    <property type="entry name" value="C2_B9-type_dom"/>
</dbReference>
<dbReference type="GO" id="GO:0060271">
    <property type="term" value="P:cilium assembly"/>
    <property type="evidence" value="ECO:0007669"/>
    <property type="project" value="TreeGrafter"/>
</dbReference>
<accession>A0A814D3L9</accession>
<dbReference type="PANTHER" id="PTHR12968:SF1">
    <property type="entry name" value="B9 DOMAIN-CONTAINING PROTEIN 1"/>
    <property type="match status" value="1"/>
</dbReference>
<dbReference type="Proteomes" id="UP000663889">
    <property type="component" value="Unassembled WGS sequence"/>
</dbReference>
<dbReference type="PROSITE" id="PS51381">
    <property type="entry name" value="C2_B9"/>
    <property type="match status" value="1"/>
</dbReference>
<gene>
    <name evidence="9" type="ORF">FNK824_LOCUS20502</name>
    <name evidence="8" type="ORF">SEV965_LOCUS8139</name>
</gene>
<keyword evidence="3" id="KW-0970">Cilium biogenesis/degradation</keyword>
<evidence type="ECO:0000313" key="10">
    <source>
        <dbReference type="Proteomes" id="UP000663889"/>
    </source>
</evidence>
<comment type="similarity">
    <text evidence="6">Belongs to the B9D family.</text>
</comment>
<dbReference type="EMBL" id="CAJOBE010003769">
    <property type="protein sequence ID" value="CAF3899623.1"/>
    <property type="molecule type" value="Genomic_DNA"/>
</dbReference>
<evidence type="ECO:0000256" key="3">
    <source>
        <dbReference type="ARBA" id="ARBA00022794"/>
    </source>
</evidence>
<dbReference type="AlphaFoldDB" id="A0A814D3L9"/>
<reference evidence="8" key="1">
    <citation type="submission" date="2021-02" db="EMBL/GenBank/DDBJ databases">
        <authorList>
            <person name="Nowell W R."/>
        </authorList>
    </citation>
    <scope>NUCLEOTIDE SEQUENCE</scope>
</reference>
<evidence type="ECO:0000256" key="7">
    <source>
        <dbReference type="ARBA" id="ARBA00039274"/>
    </source>
</evidence>
<dbReference type="Pfam" id="PF07162">
    <property type="entry name" value="B9-C2"/>
    <property type="match status" value="1"/>
</dbReference>
<dbReference type="EMBL" id="CAJNOU010000294">
    <property type="protein sequence ID" value="CAF0948882.1"/>
    <property type="molecule type" value="Genomic_DNA"/>
</dbReference>
<name>A0A814D3L9_9BILA</name>
<protein>
    <recommendedName>
        <fullName evidence="7">B9 domain-containing protein 1</fullName>
    </recommendedName>
</protein>